<keyword evidence="7" id="KW-0833">Ubl conjugation pathway</keyword>
<dbReference type="PROSITE" id="PS51873">
    <property type="entry name" value="TRIAD"/>
    <property type="match status" value="1"/>
</dbReference>
<gene>
    <name evidence="12" type="ORF">BDU57DRAFT_490948</name>
</gene>
<evidence type="ECO:0000313" key="13">
    <source>
        <dbReference type="Proteomes" id="UP000800096"/>
    </source>
</evidence>
<evidence type="ECO:0000256" key="2">
    <source>
        <dbReference type="ARBA" id="ARBA00012251"/>
    </source>
</evidence>
<dbReference type="Proteomes" id="UP000800096">
    <property type="component" value="Unassembled WGS sequence"/>
</dbReference>
<dbReference type="EMBL" id="ML979133">
    <property type="protein sequence ID" value="KAF1919033.1"/>
    <property type="molecule type" value="Genomic_DNA"/>
</dbReference>
<dbReference type="PANTHER" id="PTHR11685">
    <property type="entry name" value="RBR FAMILY RING FINGER AND IBR DOMAIN-CONTAINING"/>
    <property type="match status" value="1"/>
</dbReference>
<dbReference type="InterPro" id="IPR044066">
    <property type="entry name" value="TRIAD_supradom"/>
</dbReference>
<dbReference type="GO" id="GO:0016567">
    <property type="term" value="P:protein ubiquitination"/>
    <property type="evidence" value="ECO:0007669"/>
    <property type="project" value="InterPro"/>
</dbReference>
<evidence type="ECO:0000256" key="3">
    <source>
        <dbReference type="ARBA" id="ARBA00022679"/>
    </source>
</evidence>
<feature type="region of interest" description="Disordered" evidence="9">
    <location>
        <begin position="425"/>
        <end position="444"/>
    </location>
</feature>
<keyword evidence="4" id="KW-0479">Metal-binding</keyword>
<feature type="region of interest" description="Disordered" evidence="9">
    <location>
        <begin position="314"/>
        <end position="340"/>
    </location>
</feature>
<evidence type="ECO:0000256" key="1">
    <source>
        <dbReference type="ARBA" id="ARBA00001798"/>
    </source>
</evidence>
<feature type="region of interest" description="Disordered" evidence="9">
    <location>
        <begin position="589"/>
        <end position="641"/>
    </location>
</feature>
<evidence type="ECO:0000256" key="6">
    <source>
        <dbReference type="ARBA" id="ARBA00022771"/>
    </source>
</evidence>
<keyword evidence="13" id="KW-1185">Reference proteome</keyword>
<organism evidence="12 13">
    <name type="scientific">Ampelomyces quisqualis</name>
    <name type="common">Powdery mildew agent</name>
    <dbReference type="NCBI Taxonomy" id="50730"/>
    <lineage>
        <taxon>Eukaryota</taxon>
        <taxon>Fungi</taxon>
        <taxon>Dikarya</taxon>
        <taxon>Ascomycota</taxon>
        <taxon>Pezizomycotina</taxon>
        <taxon>Dothideomycetes</taxon>
        <taxon>Pleosporomycetidae</taxon>
        <taxon>Pleosporales</taxon>
        <taxon>Pleosporineae</taxon>
        <taxon>Phaeosphaeriaceae</taxon>
        <taxon>Ampelomyces</taxon>
    </lineage>
</organism>
<evidence type="ECO:0000259" key="11">
    <source>
        <dbReference type="PROSITE" id="PS51873"/>
    </source>
</evidence>
<dbReference type="Pfam" id="PF01485">
    <property type="entry name" value="IBR"/>
    <property type="match status" value="1"/>
</dbReference>
<dbReference type="PROSITE" id="PS50868">
    <property type="entry name" value="POST_SET"/>
    <property type="match status" value="1"/>
</dbReference>
<dbReference type="AlphaFoldDB" id="A0A6A5QUA1"/>
<feature type="domain" description="Post-SET" evidence="10">
    <location>
        <begin position="282"/>
        <end position="298"/>
    </location>
</feature>
<evidence type="ECO:0000256" key="5">
    <source>
        <dbReference type="ARBA" id="ARBA00022737"/>
    </source>
</evidence>
<comment type="catalytic activity">
    <reaction evidence="1">
        <text>[E2 ubiquitin-conjugating enzyme]-S-ubiquitinyl-L-cysteine + [acceptor protein]-L-lysine = [E2 ubiquitin-conjugating enzyme]-L-cysteine + [acceptor protein]-N(6)-ubiquitinyl-L-lysine.</text>
        <dbReference type="EC" id="2.3.2.31"/>
    </reaction>
</comment>
<keyword evidence="5" id="KW-0677">Repeat</keyword>
<evidence type="ECO:0000256" key="9">
    <source>
        <dbReference type="SAM" id="MobiDB-lite"/>
    </source>
</evidence>
<dbReference type="InterPro" id="IPR002867">
    <property type="entry name" value="IBR_dom"/>
</dbReference>
<evidence type="ECO:0000256" key="7">
    <source>
        <dbReference type="ARBA" id="ARBA00022786"/>
    </source>
</evidence>
<proteinExistence type="predicted"/>
<dbReference type="CDD" id="cd22584">
    <property type="entry name" value="Rcat_RBR_unk"/>
    <property type="match status" value="1"/>
</dbReference>
<dbReference type="InterPro" id="IPR031127">
    <property type="entry name" value="E3_UB_ligase_RBR"/>
</dbReference>
<feature type="compositionally biased region" description="Basic and acidic residues" evidence="9">
    <location>
        <begin position="589"/>
        <end position="616"/>
    </location>
</feature>
<protein>
    <recommendedName>
        <fullName evidence="2">RBR-type E3 ubiquitin transferase</fullName>
        <ecNumber evidence="2">2.3.2.31</ecNumber>
    </recommendedName>
</protein>
<dbReference type="GO" id="GO:0008270">
    <property type="term" value="F:zinc ion binding"/>
    <property type="evidence" value="ECO:0007669"/>
    <property type="project" value="UniProtKB-KW"/>
</dbReference>
<dbReference type="GO" id="GO:0061630">
    <property type="term" value="F:ubiquitin protein ligase activity"/>
    <property type="evidence" value="ECO:0007669"/>
    <property type="project" value="UniProtKB-EC"/>
</dbReference>
<feature type="domain" description="RING-type" evidence="11">
    <location>
        <begin position="95"/>
        <end position="319"/>
    </location>
</feature>
<name>A0A6A5QUA1_AMPQU</name>
<keyword evidence="6" id="KW-0863">Zinc-finger</keyword>
<evidence type="ECO:0000259" key="10">
    <source>
        <dbReference type="PROSITE" id="PS50868"/>
    </source>
</evidence>
<accession>A0A6A5QUA1</accession>
<dbReference type="EC" id="2.3.2.31" evidence="2"/>
<keyword evidence="3" id="KW-0808">Transferase</keyword>
<keyword evidence="8" id="KW-0862">Zinc</keyword>
<dbReference type="CDD" id="cd20335">
    <property type="entry name" value="BRcat_RBR"/>
    <property type="match status" value="1"/>
</dbReference>
<feature type="compositionally biased region" description="Acidic residues" evidence="9">
    <location>
        <begin position="314"/>
        <end position="323"/>
    </location>
</feature>
<sequence length="641" mass="71454">MGSKTSRVVRPHVKANASVAVTTSDRHDIDTRVRQDPAPQSTVCFSAEVSNQQQLMTSFEQLLVERQMMAIEYDAEPALPQPARAQRPRRPIPEPVRQCLICCKEISKDDDKDAVYPCRRCKSAYCTSCIKNTFIDACKDTSRMPPSCCEPINLSHAKPYLTQEEATHFREKYEEWCTPNPMYCPVPSCSAFIPDRLLPQNVKTKYKQRADSGMGTPNADSFACHKCEASICTECRQEAHPGSMCTIHEFGLDAETAKLLESWGYKKCPKCGHGLKRMFGCNHMECRCGAQFCWGCMGNINECDGGCYDGDEEEYAEDDDVGSDTDVQSDQNTATGPDTAEGATLAVPAVQASPVNLDGGGSNFWANSTFDFGEEPINNGGEPQWLCNHYFGTYNTPFSMAFTPRATDMECVKCWNTIHPTIEPPKASGNVKEKKVPTDGSRAYTNGVRRYRGRATGRGGGRLPFVPPRGLFRTDTTIGTAPHLTANLSLMSQSLPAQESSPMEDIQPNERILDTHGNIHTAFPAQLRHRASVGTPNYHEHKQRDVKFSNISSIFEAAPPNSSLAHECRYCYMLVCEKCKNEEVAKREEIEKRAREERENEAQRRQAEQREQETNQRDAVQQEPDQPAAVHQPDTAQTGDA</sequence>
<dbReference type="SUPFAM" id="SSF57850">
    <property type="entry name" value="RING/U-box"/>
    <property type="match status" value="1"/>
</dbReference>
<evidence type="ECO:0000256" key="8">
    <source>
        <dbReference type="ARBA" id="ARBA00022833"/>
    </source>
</evidence>
<dbReference type="InterPro" id="IPR003616">
    <property type="entry name" value="Post-SET_dom"/>
</dbReference>
<dbReference type="Gene3D" id="1.20.120.1750">
    <property type="match status" value="1"/>
</dbReference>
<feature type="compositionally biased region" description="Polar residues" evidence="9">
    <location>
        <begin position="325"/>
        <end position="336"/>
    </location>
</feature>
<dbReference type="OrthoDB" id="10009520at2759"/>
<reference evidence="12" key="1">
    <citation type="journal article" date="2020" name="Stud. Mycol.">
        <title>101 Dothideomycetes genomes: a test case for predicting lifestyles and emergence of pathogens.</title>
        <authorList>
            <person name="Haridas S."/>
            <person name="Albert R."/>
            <person name="Binder M."/>
            <person name="Bloem J."/>
            <person name="Labutti K."/>
            <person name="Salamov A."/>
            <person name="Andreopoulos B."/>
            <person name="Baker S."/>
            <person name="Barry K."/>
            <person name="Bills G."/>
            <person name="Bluhm B."/>
            <person name="Cannon C."/>
            <person name="Castanera R."/>
            <person name="Culley D."/>
            <person name="Daum C."/>
            <person name="Ezra D."/>
            <person name="Gonzalez J."/>
            <person name="Henrissat B."/>
            <person name="Kuo A."/>
            <person name="Liang C."/>
            <person name="Lipzen A."/>
            <person name="Lutzoni F."/>
            <person name="Magnuson J."/>
            <person name="Mondo S."/>
            <person name="Nolan M."/>
            <person name="Ohm R."/>
            <person name="Pangilinan J."/>
            <person name="Park H.-J."/>
            <person name="Ramirez L."/>
            <person name="Alfaro M."/>
            <person name="Sun H."/>
            <person name="Tritt A."/>
            <person name="Yoshinaga Y."/>
            <person name="Zwiers L.-H."/>
            <person name="Turgeon B."/>
            <person name="Goodwin S."/>
            <person name="Spatafora J."/>
            <person name="Crous P."/>
            <person name="Grigoriev I."/>
        </authorList>
    </citation>
    <scope>NUCLEOTIDE SEQUENCE</scope>
    <source>
        <strain evidence="12">HMLAC05119</strain>
    </source>
</reference>
<evidence type="ECO:0000256" key="4">
    <source>
        <dbReference type="ARBA" id="ARBA00022723"/>
    </source>
</evidence>
<evidence type="ECO:0000313" key="12">
    <source>
        <dbReference type="EMBL" id="KAF1919033.1"/>
    </source>
</evidence>